<dbReference type="AlphaFoldDB" id="A0A372IM53"/>
<dbReference type="EMBL" id="QVQT01000004">
    <property type="protein sequence ID" value="RFU15984.1"/>
    <property type="molecule type" value="Genomic_DNA"/>
</dbReference>
<evidence type="ECO:0000259" key="1">
    <source>
        <dbReference type="Pfam" id="PF05050"/>
    </source>
</evidence>
<dbReference type="Gene3D" id="3.40.50.150">
    <property type="entry name" value="Vaccinia Virus protein VP39"/>
    <property type="match status" value="1"/>
</dbReference>
<name>A0A372IM53_9BACT</name>
<dbReference type="GO" id="GO:0032259">
    <property type="term" value="P:methylation"/>
    <property type="evidence" value="ECO:0007669"/>
    <property type="project" value="UniProtKB-KW"/>
</dbReference>
<proteinExistence type="predicted"/>
<dbReference type="InterPro" id="IPR052514">
    <property type="entry name" value="SAM-dependent_MTase"/>
</dbReference>
<dbReference type="InterPro" id="IPR006342">
    <property type="entry name" value="FkbM_mtfrase"/>
</dbReference>
<dbReference type="PANTHER" id="PTHR34203:SF15">
    <property type="entry name" value="SLL1173 PROTEIN"/>
    <property type="match status" value="1"/>
</dbReference>
<reference evidence="2 3" key="1">
    <citation type="submission" date="2018-08" db="EMBL/GenBank/DDBJ databases">
        <title>Acidipila sp. 4G-K13, an acidobacterium isolated from forest soil.</title>
        <authorList>
            <person name="Gao Z.-H."/>
            <person name="Qiu L.-H."/>
        </authorList>
    </citation>
    <scope>NUCLEOTIDE SEQUENCE [LARGE SCALE GENOMIC DNA]</scope>
    <source>
        <strain evidence="2 3">4G-K13</strain>
    </source>
</reference>
<dbReference type="Proteomes" id="UP000264702">
    <property type="component" value="Unassembled WGS sequence"/>
</dbReference>
<keyword evidence="2" id="KW-0808">Transferase</keyword>
<sequence>MSALPTVEVPVNTGAVPVVPEPATACARALTANTTMHIVTVTTSPRLPLSQNVIRLSFLWTGSRVRRLPLPGRSLMREGRCGLFLFRRVSLRISKKGHMPATLNSLLRKHVPGLHHFLKETLARTGLPVPKMLLGRPVWTHSQLLNRRLTEPHVFRWIADNLHPGDVFFDVGAHQGWMSIVAARKTGRAGRVVAFEPSPPSVEFLSYHKTVNRLSQLDIIPKAVTNRDDAGIPFYLVGDGNAFMNSLFGTDTPEISARGKSVIEIETITLDTFSRQSGLIPHLIKIDAEGAEIWVCEGAKHLLAHNHPALIIAIHPLWLPEGQKIEDMFKLLSSFGYRIVDSDIYKYNGADFGDYLFVAD</sequence>
<dbReference type="PANTHER" id="PTHR34203">
    <property type="entry name" value="METHYLTRANSFERASE, FKBM FAMILY PROTEIN"/>
    <property type="match status" value="1"/>
</dbReference>
<dbReference type="NCBIfam" id="TIGR01444">
    <property type="entry name" value="fkbM_fam"/>
    <property type="match status" value="1"/>
</dbReference>
<evidence type="ECO:0000313" key="3">
    <source>
        <dbReference type="Proteomes" id="UP000264702"/>
    </source>
</evidence>
<feature type="domain" description="Methyltransferase FkbM" evidence="1">
    <location>
        <begin position="170"/>
        <end position="339"/>
    </location>
</feature>
<dbReference type="Pfam" id="PF05050">
    <property type="entry name" value="Methyltransf_21"/>
    <property type="match status" value="1"/>
</dbReference>
<dbReference type="GO" id="GO:0008168">
    <property type="term" value="F:methyltransferase activity"/>
    <property type="evidence" value="ECO:0007669"/>
    <property type="project" value="UniProtKB-KW"/>
</dbReference>
<gene>
    <name evidence="2" type="ORF">D0Y96_11120</name>
</gene>
<protein>
    <submittedName>
        <fullName evidence="2">FkbM family methyltransferase</fullName>
    </submittedName>
</protein>
<comment type="caution">
    <text evidence="2">The sequence shown here is derived from an EMBL/GenBank/DDBJ whole genome shotgun (WGS) entry which is preliminary data.</text>
</comment>
<accession>A0A372IM53</accession>
<keyword evidence="2" id="KW-0489">Methyltransferase</keyword>
<keyword evidence="3" id="KW-1185">Reference proteome</keyword>
<dbReference type="SUPFAM" id="SSF53335">
    <property type="entry name" value="S-adenosyl-L-methionine-dependent methyltransferases"/>
    <property type="match status" value="1"/>
</dbReference>
<organism evidence="2 3">
    <name type="scientific">Paracidobacterium acidisoli</name>
    <dbReference type="NCBI Taxonomy" id="2303751"/>
    <lineage>
        <taxon>Bacteria</taxon>
        <taxon>Pseudomonadati</taxon>
        <taxon>Acidobacteriota</taxon>
        <taxon>Terriglobia</taxon>
        <taxon>Terriglobales</taxon>
        <taxon>Acidobacteriaceae</taxon>
        <taxon>Paracidobacterium</taxon>
    </lineage>
</organism>
<dbReference type="InterPro" id="IPR029063">
    <property type="entry name" value="SAM-dependent_MTases_sf"/>
</dbReference>
<evidence type="ECO:0000313" key="2">
    <source>
        <dbReference type="EMBL" id="RFU15984.1"/>
    </source>
</evidence>